<keyword evidence="1" id="KW-0812">Transmembrane</keyword>
<feature type="transmembrane region" description="Helical" evidence="1">
    <location>
        <begin position="151"/>
        <end position="179"/>
    </location>
</feature>
<reference evidence="2 3" key="1">
    <citation type="submission" date="2014-02" db="EMBL/GenBank/DDBJ databases">
        <title>Transposable element dynamics among asymbiotic and ectomycorrhizal Amanita fungi.</title>
        <authorList>
            <consortium name="DOE Joint Genome Institute"/>
            <person name="Hess J."/>
            <person name="Skrede I."/>
            <person name="Wolfe B."/>
            <person name="LaButti K."/>
            <person name="Ohm R.A."/>
            <person name="Grigoriev I.V."/>
            <person name="Pringle A."/>
        </authorList>
    </citation>
    <scope>NUCLEOTIDE SEQUENCE [LARGE SCALE GENOMIC DNA]</scope>
    <source>
        <strain evidence="2 3">SKay4041</strain>
    </source>
</reference>
<organism evidence="2 3">
    <name type="scientific">Amanita thiersii Skay4041</name>
    <dbReference type="NCBI Taxonomy" id="703135"/>
    <lineage>
        <taxon>Eukaryota</taxon>
        <taxon>Fungi</taxon>
        <taxon>Dikarya</taxon>
        <taxon>Basidiomycota</taxon>
        <taxon>Agaricomycotina</taxon>
        <taxon>Agaricomycetes</taxon>
        <taxon>Agaricomycetidae</taxon>
        <taxon>Agaricales</taxon>
        <taxon>Pluteineae</taxon>
        <taxon>Amanitaceae</taxon>
        <taxon>Amanita</taxon>
    </lineage>
</organism>
<proteinExistence type="predicted"/>
<dbReference type="AlphaFoldDB" id="A0A2A9NVA8"/>
<keyword evidence="1" id="KW-0472">Membrane</keyword>
<sequence length="190" mass="20619">MSGSHYLGALKSLLTTMTTLGIPSFYASRWNRFSLMNQTTQGLASVLHADDGHLLGSFGCYIVNDFNSVDHLFLAIFIGSASTMRTTMQEGSLSGIFGIYVQHQPYGAFGKWAFIALIASIISAIADPSILQNNFSNQPLVSPRSLPAPDTTWTSVTALRILLTAMTCSALLALTLTILHLRRISHLQPV</sequence>
<dbReference type="Proteomes" id="UP000242287">
    <property type="component" value="Unassembled WGS sequence"/>
</dbReference>
<dbReference type="EMBL" id="KZ301985">
    <property type="protein sequence ID" value="PFH51706.1"/>
    <property type="molecule type" value="Genomic_DNA"/>
</dbReference>
<keyword evidence="1" id="KW-1133">Transmembrane helix</keyword>
<evidence type="ECO:0000313" key="2">
    <source>
        <dbReference type="EMBL" id="PFH51706.1"/>
    </source>
</evidence>
<feature type="transmembrane region" description="Helical" evidence="1">
    <location>
        <begin position="112"/>
        <end position="131"/>
    </location>
</feature>
<evidence type="ECO:0000256" key="1">
    <source>
        <dbReference type="SAM" id="Phobius"/>
    </source>
</evidence>
<evidence type="ECO:0000313" key="3">
    <source>
        <dbReference type="Proteomes" id="UP000242287"/>
    </source>
</evidence>
<name>A0A2A9NVA8_9AGAR</name>
<keyword evidence="3" id="KW-1185">Reference proteome</keyword>
<accession>A0A2A9NVA8</accession>
<protein>
    <submittedName>
        <fullName evidence="2">Uncharacterized protein</fullName>
    </submittedName>
</protein>
<gene>
    <name evidence="2" type="ORF">AMATHDRAFT_2808</name>
</gene>
<feature type="transmembrane region" description="Helical" evidence="1">
    <location>
        <begin position="6"/>
        <end position="27"/>
    </location>
</feature>